<gene>
    <name evidence="2" type="ORF">ORAREDHAP_LOCUS831</name>
</gene>
<evidence type="ECO:0000256" key="1">
    <source>
        <dbReference type="SAM" id="MobiDB-lite"/>
    </source>
</evidence>
<organism evidence="2 3">
    <name type="scientific">Prunus armeniaca</name>
    <name type="common">Apricot</name>
    <name type="synonym">Armeniaca vulgaris</name>
    <dbReference type="NCBI Taxonomy" id="36596"/>
    <lineage>
        <taxon>Eukaryota</taxon>
        <taxon>Viridiplantae</taxon>
        <taxon>Streptophyta</taxon>
        <taxon>Embryophyta</taxon>
        <taxon>Tracheophyta</taxon>
        <taxon>Spermatophyta</taxon>
        <taxon>Magnoliopsida</taxon>
        <taxon>eudicotyledons</taxon>
        <taxon>Gunneridae</taxon>
        <taxon>Pentapetalae</taxon>
        <taxon>rosids</taxon>
        <taxon>fabids</taxon>
        <taxon>Rosales</taxon>
        <taxon>Rosaceae</taxon>
        <taxon>Amygdaloideae</taxon>
        <taxon>Amygdaleae</taxon>
        <taxon>Prunus</taxon>
    </lineage>
</organism>
<dbReference type="Proteomes" id="UP000507245">
    <property type="component" value="Unassembled WGS sequence"/>
</dbReference>
<keyword evidence="3" id="KW-1185">Reference proteome</keyword>
<name>A0A6J5VT16_PRUAR</name>
<feature type="region of interest" description="Disordered" evidence="1">
    <location>
        <begin position="39"/>
        <end position="78"/>
    </location>
</feature>
<evidence type="ECO:0000313" key="3">
    <source>
        <dbReference type="Proteomes" id="UP000507245"/>
    </source>
</evidence>
<accession>A0A6J5VT16</accession>
<sequence>MVVQSRGVSEIAQYWGYRGGGGIFAYRASELPKRVAPASLPTIAMSPKTRSPQGRGASKSRSEGRVTKASGATDQSPI</sequence>
<reference evidence="3" key="1">
    <citation type="journal article" date="2020" name="Genome Biol.">
        <title>Gamete binning: chromosome-level and haplotype-resolved genome assembly enabled by high-throughput single-cell sequencing of gamete genomes.</title>
        <authorList>
            <person name="Campoy J.A."/>
            <person name="Sun H."/>
            <person name="Goel M."/>
            <person name="Jiao W.-B."/>
            <person name="Folz-Donahue K."/>
            <person name="Wang N."/>
            <person name="Rubio M."/>
            <person name="Liu C."/>
            <person name="Kukat C."/>
            <person name="Ruiz D."/>
            <person name="Huettel B."/>
            <person name="Schneeberger K."/>
        </authorList>
    </citation>
    <scope>NUCLEOTIDE SEQUENCE [LARGE SCALE GENOMIC DNA]</scope>
    <source>
        <strain evidence="3">cv. Rojo Pasion</strain>
    </source>
</reference>
<proteinExistence type="predicted"/>
<dbReference type="AlphaFoldDB" id="A0A6J5VT16"/>
<dbReference type="EMBL" id="CAEKKB010000001">
    <property type="protein sequence ID" value="CAB4292439.1"/>
    <property type="molecule type" value="Genomic_DNA"/>
</dbReference>
<protein>
    <submittedName>
        <fullName evidence="2">Uncharacterized protein</fullName>
    </submittedName>
</protein>
<evidence type="ECO:0000313" key="2">
    <source>
        <dbReference type="EMBL" id="CAB4292439.1"/>
    </source>
</evidence>